<dbReference type="PANTHER" id="PTHR30126:SF5">
    <property type="entry name" value="HTH-TYPE TRANSCRIPTIONAL ACTIVATOR CMPR"/>
    <property type="match status" value="1"/>
</dbReference>
<comment type="similarity">
    <text evidence="1">Belongs to the LysR transcriptional regulatory family.</text>
</comment>
<dbReference type="Pfam" id="PF00126">
    <property type="entry name" value="HTH_1"/>
    <property type="match status" value="1"/>
</dbReference>
<dbReference type="PRINTS" id="PR00039">
    <property type="entry name" value="HTHLYSR"/>
</dbReference>
<evidence type="ECO:0000256" key="2">
    <source>
        <dbReference type="ARBA" id="ARBA00023015"/>
    </source>
</evidence>
<dbReference type="GO" id="GO:0000976">
    <property type="term" value="F:transcription cis-regulatory region binding"/>
    <property type="evidence" value="ECO:0007669"/>
    <property type="project" value="TreeGrafter"/>
</dbReference>
<accession>A0A1J5T3R9</accession>
<dbReference type="Gene3D" id="1.10.10.10">
    <property type="entry name" value="Winged helix-like DNA-binding domain superfamily/Winged helix DNA-binding domain"/>
    <property type="match status" value="1"/>
</dbReference>
<organism evidence="6">
    <name type="scientific">mine drainage metagenome</name>
    <dbReference type="NCBI Taxonomy" id="410659"/>
    <lineage>
        <taxon>unclassified sequences</taxon>
        <taxon>metagenomes</taxon>
        <taxon>ecological metagenomes</taxon>
    </lineage>
</organism>
<evidence type="ECO:0000313" key="6">
    <source>
        <dbReference type="EMBL" id="OIR15463.1"/>
    </source>
</evidence>
<dbReference type="Gene3D" id="3.40.190.290">
    <property type="match status" value="1"/>
</dbReference>
<name>A0A1J5T3R9_9ZZZZ</name>
<dbReference type="Pfam" id="PF03466">
    <property type="entry name" value="LysR_substrate"/>
    <property type="match status" value="1"/>
</dbReference>
<keyword evidence="2" id="KW-0805">Transcription regulation</keyword>
<comment type="caution">
    <text evidence="6">The sequence shown here is derived from an EMBL/GenBank/DDBJ whole genome shotgun (WGS) entry which is preliminary data.</text>
</comment>
<protein>
    <submittedName>
        <fullName evidence="6">HTH-type transcriptional activator CmpR</fullName>
    </submittedName>
</protein>
<feature type="domain" description="HTH lysR-type" evidence="5">
    <location>
        <begin position="1"/>
        <end position="62"/>
    </location>
</feature>
<dbReference type="SUPFAM" id="SSF53850">
    <property type="entry name" value="Periplasmic binding protein-like II"/>
    <property type="match status" value="1"/>
</dbReference>
<dbReference type="InterPro" id="IPR036388">
    <property type="entry name" value="WH-like_DNA-bd_sf"/>
</dbReference>
<gene>
    <name evidence="6" type="primary">cmpR_5</name>
    <name evidence="6" type="ORF">GALL_37850</name>
</gene>
<evidence type="ECO:0000256" key="4">
    <source>
        <dbReference type="ARBA" id="ARBA00023163"/>
    </source>
</evidence>
<keyword evidence="4" id="KW-0804">Transcription</keyword>
<evidence type="ECO:0000256" key="1">
    <source>
        <dbReference type="ARBA" id="ARBA00009437"/>
    </source>
</evidence>
<dbReference type="InterPro" id="IPR000847">
    <property type="entry name" value="LysR_HTH_N"/>
</dbReference>
<proteinExistence type="inferred from homology"/>
<dbReference type="AlphaFoldDB" id="A0A1J5T3R9"/>
<dbReference type="SUPFAM" id="SSF46785">
    <property type="entry name" value="Winged helix' DNA-binding domain"/>
    <property type="match status" value="1"/>
</dbReference>
<dbReference type="PROSITE" id="PS50931">
    <property type="entry name" value="HTH_LYSR"/>
    <property type="match status" value="1"/>
</dbReference>
<dbReference type="InterPro" id="IPR005119">
    <property type="entry name" value="LysR_subst-bd"/>
</dbReference>
<dbReference type="CDD" id="cd08419">
    <property type="entry name" value="PBP2_CbbR_RubisCO_like"/>
    <property type="match status" value="1"/>
</dbReference>
<dbReference type="EMBL" id="MLJW01000009">
    <property type="protein sequence ID" value="OIR15463.1"/>
    <property type="molecule type" value="Genomic_DNA"/>
</dbReference>
<evidence type="ECO:0000259" key="5">
    <source>
        <dbReference type="PROSITE" id="PS50931"/>
    </source>
</evidence>
<sequence>MMKNATLRQLKVFESVARNLSYTRAAEELYLTQPTVSIQIKQLTDIVGLPLLEQIGKRIYLTDSGRELLKVCREIFEGLSRFEMLVSDMKGVKAGKLRLAVITTAKYFVPRLLGLFCQRFPGIDVSLKVTNRERVLQRMADNQDDIYVLGTPPEDMDIEVEPFLENPLVVLAPGNHPLAAEKNISLQRLADEPFLIREPGSGIRLATEQFFAERGLKLKVRMELGSNEAIKQAVVGGLGIAVLSAHTLTLDHNSEELAILDVQGFPIQRHWYLAYPKDKQLSVVALAFLEFLHKESKLIGEKYLQGIPGFPSQRN</sequence>
<dbReference type="InterPro" id="IPR036390">
    <property type="entry name" value="WH_DNA-bd_sf"/>
</dbReference>
<reference evidence="6" key="1">
    <citation type="submission" date="2016-10" db="EMBL/GenBank/DDBJ databases">
        <title>Sequence of Gallionella enrichment culture.</title>
        <authorList>
            <person name="Poehlein A."/>
            <person name="Muehling M."/>
            <person name="Daniel R."/>
        </authorList>
    </citation>
    <scope>NUCLEOTIDE SEQUENCE</scope>
</reference>
<dbReference type="GO" id="GO:0003700">
    <property type="term" value="F:DNA-binding transcription factor activity"/>
    <property type="evidence" value="ECO:0007669"/>
    <property type="project" value="InterPro"/>
</dbReference>
<dbReference type="PANTHER" id="PTHR30126">
    <property type="entry name" value="HTH-TYPE TRANSCRIPTIONAL REGULATOR"/>
    <property type="match status" value="1"/>
</dbReference>
<keyword evidence="3" id="KW-0238">DNA-binding</keyword>
<evidence type="ECO:0000256" key="3">
    <source>
        <dbReference type="ARBA" id="ARBA00023125"/>
    </source>
</evidence>